<accession>A0A938YG48</accession>
<reference evidence="3" key="1">
    <citation type="submission" date="2021-01" db="EMBL/GenBank/DDBJ databases">
        <title>KCTC 19127 draft genome.</title>
        <authorList>
            <person name="An D."/>
        </authorList>
    </citation>
    <scope>NUCLEOTIDE SEQUENCE</scope>
    <source>
        <strain evidence="3">KCTC 19127</strain>
    </source>
</reference>
<comment type="caution">
    <text evidence="3">The sequence shown here is derived from an EMBL/GenBank/DDBJ whole genome shotgun (WGS) entry which is preliminary data.</text>
</comment>
<organism evidence="3 4">
    <name type="scientific">Nakamurella flavida</name>
    <dbReference type="NCBI Taxonomy" id="363630"/>
    <lineage>
        <taxon>Bacteria</taxon>
        <taxon>Bacillati</taxon>
        <taxon>Actinomycetota</taxon>
        <taxon>Actinomycetes</taxon>
        <taxon>Nakamurellales</taxon>
        <taxon>Nakamurellaceae</taxon>
        <taxon>Nakamurella</taxon>
    </lineage>
</organism>
<feature type="compositionally biased region" description="Low complexity" evidence="2">
    <location>
        <begin position="196"/>
        <end position="220"/>
    </location>
</feature>
<feature type="region of interest" description="Disordered" evidence="2">
    <location>
        <begin position="152"/>
        <end position="263"/>
    </location>
</feature>
<gene>
    <name evidence="3" type="ORF">JL107_02375</name>
</gene>
<feature type="coiled-coil region" evidence="1">
    <location>
        <begin position="113"/>
        <end position="144"/>
    </location>
</feature>
<evidence type="ECO:0000313" key="3">
    <source>
        <dbReference type="EMBL" id="MBM9475282.1"/>
    </source>
</evidence>
<name>A0A938YG48_9ACTN</name>
<sequence>MPSPQEQYGEVLRAGQEAVVNGVQAWARTTQDLLHKVQDIRPGTLHPQQVIDQAASLAEQILHLQQELATTVDHAQAGVRTAARERAEHTGDAVRPYLESVVAAIRPYVETAAHLVEQQLEQAREQAERLADALRERAEDAVDVARAAAGSVTGSAGIHQETDRVTTPPPAGTAADTTVAASDAEPAVAPSRTTPDDTVPTVDPIGPSAPAAPGPSTAAGSPPPADYSGWTKTRLQAELTARALPRSGTVAQLRSRLETADRA</sequence>
<dbReference type="SUPFAM" id="SSF58113">
    <property type="entry name" value="Apolipoprotein A-I"/>
    <property type="match status" value="1"/>
</dbReference>
<protein>
    <submittedName>
        <fullName evidence="3">Uncharacterized protein</fullName>
    </submittedName>
</protein>
<dbReference type="InterPro" id="IPR036361">
    <property type="entry name" value="SAP_dom_sf"/>
</dbReference>
<keyword evidence="4" id="KW-1185">Reference proteome</keyword>
<dbReference type="Proteomes" id="UP000663801">
    <property type="component" value="Unassembled WGS sequence"/>
</dbReference>
<dbReference type="AlphaFoldDB" id="A0A938YG48"/>
<evidence type="ECO:0000256" key="1">
    <source>
        <dbReference type="SAM" id="Coils"/>
    </source>
</evidence>
<dbReference type="Gene3D" id="1.10.720.30">
    <property type="entry name" value="SAP domain"/>
    <property type="match status" value="1"/>
</dbReference>
<evidence type="ECO:0000313" key="4">
    <source>
        <dbReference type="Proteomes" id="UP000663801"/>
    </source>
</evidence>
<proteinExistence type="predicted"/>
<feature type="compositionally biased region" description="Low complexity" evidence="2">
    <location>
        <begin position="172"/>
        <end position="181"/>
    </location>
</feature>
<dbReference type="Gene3D" id="1.20.120.20">
    <property type="entry name" value="Apolipoprotein"/>
    <property type="match status" value="1"/>
</dbReference>
<keyword evidence="1" id="KW-0175">Coiled coil</keyword>
<dbReference type="EMBL" id="JAERWL010000003">
    <property type="protein sequence ID" value="MBM9475282.1"/>
    <property type="molecule type" value="Genomic_DNA"/>
</dbReference>
<evidence type="ECO:0000256" key="2">
    <source>
        <dbReference type="SAM" id="MobiDB-lite"/>
    </source>
</evidence>
<dbReference type="RefSeq" id="WP_205255443.1">
    <property type="nucleotide sequence ID" value="NZ_BAAAPV010000001.1"/>
</dbReference>